<evidence type="ECO:0000256" key="1">
    <source>
        <dbReference type="SAM" id="SignalP"/>
    </source>
</evidence>
<organism evidence="2">
    <name type="scientific">Triticum aestivum</name>
    <name type="common">Wheat</name>
    <dbReference type="NCBI Taxonomy" id="4565"/>
    <lineage>
        <taxon>Eukaryota</taxon>
        <taxon>Viridiplantae</taxon>
        <taxon>Streptophyta</taxon>
        <taxon>Embryophyta</taxon>
        <taxon>Tracheophyta</taxon>
        <taxon>Spermatophyta</taxon>
        <taxon>Magnoliopsida</taxon>
        <taxon>Liliopsida</taxon>
        <taxon>Poales</taxon>
        <taxon>Poaceae</taxon>
        <taxon>BOP clade</taxon>
        <taxon>Pooideae</taxon>
        <taxon>Triticodae</taxon>
        <taxon>Triticeae</taxon>
        <taxon>Triticinae</taxon>
        <taxon>Triticum</taxon>
    </lineage>
</organism>
<keyword evidence="1" id="KW-0732">Signal</keyword>
<dbReference type="Gramene" id="TraesSTA1B03G00232470.1">
    <property type="protein sequence ID" value="TraesSTA1B03G00232470.1"/>
    <property type="gene ID" value="TraesSTA1B03G00232470"/>
</dbReference>
<reference evidence="2" key="1">
    <citation type="submission" date="2018-08" db="EMBL/GenBank/DDBJ databases">
        <authorList>
            <person name="Rossello M."/>
        </authorList>
    </citation>
    <scope>NUCLEOTIDE SEQUENCE [LARGE SCALE GENOMIC DNA]</scope>
    <source>
        <strain evidence="2">cv. Chinese Spring</strain>
    </source>
</reference>
<dbReference type="Gramene" id="TraesJAG1B03G00233700.1">
    <property type="protein sequence ID" value="TraesJAG1B03G00233700.1"/>
    <property type="gene ID" value="TraesJAG1B03G00233700"/>
</dbReference>
<dbReference type="Gramene" id="TraesCLE_scaffold_031758_01G000100.1">
    <property type="protein sequence ID" value="TraesCLE_scaffold_031758_01G000100.1"/>
    <property type="gene ID" value="TraesCLE_scaffold_031758_01G000100"/>
</dbReference>
<evidence type="ECO:0000313" key="3">
    <source>
        <dbReference type="Proteomes" id="UP000019116"/>
    </source>
</evidence>
<dbReference type="Gramene" id="TraesCS1B03G0322900.1">
    <property type="protein sequence ID" value="TraesCS1B03G0322900.1.CDS"/>
    <property type="gene ID" value="TraesCS1B03G0322900"/>
</dbReference>
<reference evidence="2" key="2">
    <citation type="submission" date="2018-10" db="UniProtKB">
        <authorList>
            <consortium name="EnsemblPlants"/>
        </authorList>
    </citation>
    <scope>IDENTIFICATION</scope>
</reference>
<dbReference type="Gramene" id="TraesPARA_EIv1.0_0135010.1">
    <property type="protein sequence ID" value="TraesPARA_EIv1.0_0135010.1.CDS"/>
    <property type="gene ID" value="TraesPARA_EIv1.0_0135010"/>
</dbReference>
<protein>
    <submittedName>
        <fullName evidence="2">Uncharacterized protein</fullName>
    </submittedName>
</protein>
<dbReference type="Gramene" id="TraesRN1B0100320000.1">
    <property type="protein sequence ID" value="TraesRN1B0100320000.1"/>
    <property type="gene ID" value="TraesRN1B0100320000"/>
</dbReference>
<evidence type="ECO:0000313" key="2">
    <source>
        <dbReference type="EnsemblPlants" id="TraesCS1B02G118500.1"/>
    </source>
</evidence>
<feature type="chain" id="PRO_5043170040" evidence="1">
    <location>
        <begin position="23"/>
        <end position="86"/>
    </location>
</feature>
<accession>A0A3B5YTS1</accession>
<dbReference type="Gramene" id="TraesSYM1B03G00239660.1">
    <property type="protein sequence ID" value="TraesSYM1B03G00239660.1"/>
    <property type="gene ID" value="TraesSYM1B03G00239660"/>
</dbReference>
<dbReference type="Gramene" id="TraesCS1B02G118500.1">
    <property type="protein sequence ID" value="TraesCS1B02G118500.1"/>
    <property type="gene ID" value="TraesCS1B02G118500"/>
</dbReference>
<dbReference type="Gramene" id="TraesCAD_scaffold_035661_01G000100.1">
    <property type="protein sequence ID" value="TraesCAD_scaffold_035661_01G000100.1"/>
    <property type="gene ID" value="TraesCAD_scaffold_035661_01G000100"/>
</dbReference>
<dbReference type="Gramene" id="TraesLAC1B03G00237460.1">
    <property type="protein sequence ID" value="TraesLAC1B03G00237460.1"/>
    <property type="gene ID" value="TraesLAC1B03G00237460"/>
</dbReference>
<dbReference type="EnsemblPlants" id="TraesCS1B02G118500.1">
    <property type="protein sequence ID" value="TraesCS1B02G118500.1"/>
    <property type="gene ID" value="TraesCS1B02G118500"/>
</dbReference>
<sequence>MKNSKIALFLAMLFLVISASSATAPRDAPAGLAKKTHSGIMNEANDGFAESKGIIMKNPVFRPPKYAPCASKAVRPSGDIKEEKLC</sequence>
<name>A0A3B5YTS1_WHEAT</name>
<dbReference type="AlphaFoldDB" id="A0A3B5YTS1"/>
<proteinExistence type="predicted"/>
<dbReference type="Gramene" id="TraesROB_scaffold_054076_01G000100.1">
    <property type="protein sequence ID" value="TraesROB_scaffold_054076_01G000100.1"/>
    <property type="gene ID" value="TraesROB_scaffold_054076_01G000100"/>
</dbReference>
<dbReference type="Proteomes" id="UP000019116">
    <property type="component" value="Chromosome 1B"/>
</dbReference>
<feature type="signal peptide" evidence="1">
    <location>
        <begin position="1"/>
        <end position="22"/>
    </location>
</feature>
<keyword evidence="3" id="KW-1185">Reference proteome</keyword>
<dbReference type="Gramene" id="TraesWEE_scaffold_035163_01G000300.1">
    <property type="protein sequence ID" value="TraesWEE_scaffold_035163_01G000300.1"/>
    <property type="gene ID" value="TraesWEE_scaffold_035163_01G000300"/>
</dbReference>
<dbReference type="Gramene" id="TraesNOR1B03G00237430.1">
    <property type="protein sequence ID" value="TraesNOR1B03G00237430.1"/>
    <property type="gene ID" value="TraesNOR1B03G00237430"/>
</dbReference>
<dbReference type="Gramene" id="TraesLDM1B03G00233800.1">
    <property type="protein sequence ID" value="TraesLDM1B03G00233800.1"/>
    <property type="gene ID" value="TraesLDM1B03G00233800"/>
</dbReference>